<accession>A0A2P2PZR4</accession>
<protein>
    <submittedName>
        <fullName evidence="1">Uncharacterized protein</fullName>
    </submittedName>
</protein>
<reference evidence="1" key="1">
    <citation type="submission" date="2018-02" db="EMBL/GenBank/DDBJ databases">
        <title>Rhizophora mucronata_Transcriptome.</title>
        <authorList>
            <person name="Meera S.P."/>
            <person name="Sreeshan A."/>
            <person name="Augustine A."/>
        </authorList>
    </citation>
    <scope>NUCLEOTIDE SEQUENCE</scope>
    <source>
        <tissue evidence="1">Leaf</tissue>
    </source>
</reference>
<proteinExistence type="predicted"/>
<evidence type="ECO:0000313" key="1">
    <source>
        <dbReference type="EMBL" id="MBX60195.1"/>
    </source>
</evidence>
<organism evidence="1">
    <name type="scientific">Rhizophora mucronata</name>
    <name type="common">Asiatic mangrove</name>
    <dbReference type="NCBI Taxonomy" id="61149"/>
    <lineage>
        <taxon>Eukaryota</taxon>
        <taxon>Viridiplantae</taxon>
        <taxon>Streptophyta</taxon>
        <taxon>Embryophyta</taxon>
        <taxon>Tracheophyta</taxon>
        <taxon>Spermatophyta</taxon>
        <taxon>Magnoliopsida</taxon>
        <taxon>eudicotyledons</taxon>
        <taxon>Gunneridae</taxon>
        <taxon>Pentapetalae</taxon>
        <taxon>rosids</taxon>
        <taxon>fabids</taxon>
        <taxon>Malpighiales</taxon>
        <taxon>Rhizophoraceae</taxon>
        <taxon>Rhizophora</taxon>
    </lineage>
</organism>
<sequence length="14" mass="1809">MIKQRELEHVQNKR</sequence>
<dbReference type="EMBL" id="GGEC01079711">
    <property type="protein sequence ID" value="MBX60195.1"/>
    <property type="molecule type" value="Transcribed_RNA"/>
</dbReference>
<name>A0A2P2PZR4_RHIMU</name>